<dbReference type="InterPro" id="IPR013094">
    <property type="entry name" value="AB_hydrolase_3"/>
</dbReference>
<dbReference type="AlphaFoldDB" id="A0A0C3ALC5"/>
<dbReference type="STRING" id="933852.A0A0C3ALC5"/>
<evidence type="ECO:0000313" key="2">
    <source>
        <dbReference type="EMBL" id="KIM20844.1"/>
    </source>
</evidence>
<dbReference type="GO" id="GO:0016787">
    <property type="term" value="F:hydrolase activity"/>
    <property type="evidence" value="ECO:0007669"/>
    <property type="project" value="InterPro"/>
</dbReference>
<evidence type="ECO:0000313" key="3">
    <source>
        <dbReference type="Proteomes" id="UP000054097"/>
    </source>
</evidence>
<proteinExistence type="predicted"/>
<dbReference type="PANTHER" id="PTHR23024:SF242">
    <property type="entry name" value="ALPHA_BETA HYDROLASE FOLD-3 DOMAIN-CONTAINING PROTEIN-RELATED"/>
    <property type="match status" value="1"/>
</dbReference>
<gene>
    <name evidence="2" type="ORF">M408DRAFT_333784</name>
</gene>
<dbReference type="OrthoDB" id="408631at2759"/>
<name>A0A0C3ALC5_SERVB</name>
<protein>
    <recommendedName>
        <fullName evidence="1">Alpha/beta hydrolase fold-3 domain-containing protein</fullName>
    </recommendedName>
</protein>
<reference evidence="3" key="2">
    <citation type="submission" date="2015-01" db="EMBL/GenBank/DDBJ databases">
        <title>Evolutionary Origins and Diversification of the Mycorrhizal Mutualists.</title>
        <authorList>
            <consortium name="DOE Joint Genome Institute"/>
            <consortium name="Mycorrhizal Genomics Consortium"/>
            <person name="Kohler A."/>
            <person name="Kuo A."/>
            <person name="Nagy L.G."/>
            <person name="Floudas D."/>
            <person name="Copeland A."/>
            <person name="Barry K.W."/>
            <person name="Cichocki N."/>
            <person name="Veneault-Fourrey C."/>
            <person name="LaButti K."/>
            <person name="Lindquist E.A."/>
            <person name="Lipzen A."/>
            <person name="Lundell T."/>
            <person name="Morin E."/>
            <person name="Murat C."/>
            <person name="Riley R."/>
            <person name="Ohm R."/>
            <person name="Sun H."/>
            <person name="Tunlid A."/>
            <person name="Henrissat B."/>
            <person name="Grigoriev I.V."/>
            <person name="Hibbett D.S."/>
            <person name="Martin F."/>
        </authorList>
    </citation>
    <scope>NUCLEOTIDE SEQUENCE [LARGE SCALE GENOMIC DNA]</scope>
    <source>
        <strain evidence="3">MAFF 305830</strain>
    </source>
</reference>
<dbReference type="HOGENOM" id="CLU_012494_3_0_1"/>
<dbReference type="InterPro" id="IPR029058">
    <property type="entry name" value="AB_hydrolase_fold"/>
</dbReference>
<dbReference type="Proteomes" id="UP000054097">
    <property type="component" value="Unassembled WGS sequence"/>
</dbReference>
<dbReference type="EMBL" id="KN824405">
    <property type="protein sequence ID" value="KIM20844.1"/>
    <property type="molecule type" value="Genomic_DNA"/>
</dbReference>
<organism evidence="2 3">
    <name type="scientific">Serendipita vermifera MAFF 305830</name>
    <dbReference type="NCBI Taxonomy" id="933852"/>
    <lineage>
        <taxon>Eukaryota</taxon>
        <taxon>Fungi</taxon>
        <taxon>Dikarya</taxon>
        <taxon>Basidiomycota</taxon>
        <taxon>Agaricomycotina</taxon>
        <taxon>Agaricomycetes</taxon>
        <taxon>Sebacinales</taxon>
        <taxon>Serendipitaceae</taxon>
        <taxon>Serendipita</taxon>
    </lineage>
</organism>
<evidence type="ECO:0000259" key="1">
    <source>
        <dbReference type="Pfam" id="PF07859"/>
    </source>
</evidence>
<accession>A0A0C3ALC5</accession>
<dbReference type="PANTHER" id="PTHR23024">
    <property type="entry name" value="ARYLACETAMIDE DEACETYLASE"/>
    <property type="match status" value="1"/>
</dbReference>
<dbReference type="SUPFAM" id="SSF53474">
    <property type="entry name" value="alpha/beta-Hydrolases"/>
    <property type="match status" value="1"/>
</dbReference>
<feature type="domain" description="Alpha/beta hydrolase fold-3" evidence="1">
    <location>
        <begin position="89"/>
        <end position="325"/>
    </location>
</feature>
<dbReference type="Pfam" id="PF07859">
    <property type="entry name" value="Abhydrolase_3"/>
    <property type="match status" value="1"/>
</dbReference>
<dbReference type="Gene3D" id="3.40.50.1820">
    <property type="entry name" value="alpha/beta hydrolase"/>
    <property type="match status" value="1"/>
</dbReference>
<reference evidence="2 3" key="1">
    <citation type="submission" date="2014-04" db="EMBL/GenBank/DDBJ databases">
        <authorList>
            <consortium name="DOE Joint Genome Institute"/>
            <person name="Kuo A."/>
            <person name="Zuccaro A."/>
            <person name="Kohler A."/>
            <person name="Nagy L.G."/>
            <person name="Floudas D."/>
            <person name="Copeland A."/>
            <person name="Barry K.W."/>
            <person name="Cichocki N."/>
            <person name="Veneault-Fourrey C."/>
            <person name="LaButti K."/>
            <person name="Lindquist E.A."/>
            <person name="Lipzen A."/>
            <person name="Lundell T."/>
            <person name="Morin E."/>
            <person name="Murat C."/>
            <person name="Sun H."/>
            <person name="Tunlid A."/>
            <person name="Henrissat B."/>
            <person name="Grigoriev I.V."/>
            <person name="Hibbett D.S."/>
            <person name="Martin F."/>
            <person name="Nordberg H.P."/>
            <person name="Cantor M.N."/>
            <person name="Hua S.X."/>
        </authorList>
    </citation>
    <scope>NUCLEOTIDE SEQUENCE [LARGE SCALE GENOMIC DNA]</scope>
    <source>
        <strain evidence="2 3">MAFF 305830</strain>
    </source>
</reference>
<sequence length="359" mass="39892">MATIPSMTTPLAHFTTYYQVLLKVKIIRAFQQLGSLYARWVWKIPASDIRPFETIIVPSTKGDRRITVNAYRTKGAMAPNVGPVAVHLTWHGSGFVLNTFGESIPFVAHLLSHPLLENYPLVILDCDYAKAPEYPSPAPTDDVRDVIEYVFARPQEFDLQKVTVGGFSAGANMAMGIAATVGKEVKEGKPFGGLQTKEHPFKAVVAFYPPTEWDSRPDANPPPGVVVPGVRLDTSLVKTFDAAYFYPPKPLSVEEDAQRKERQLHTPLFTPRWANPVDFPKNMYLVTCEYDTLAEEAENLRVELKKPEYKKEVTGWNVKGVAHAWDTLVLPGQPGFEERQKAYDLAAEVIAKAGGIVHA</sequence>
<keyword evidence="3" id="KW-1185">Reference proteome</keyword>
<dbReference type="InterPro" id="IPR050466">
    <property type="entry name" value="Carboxylest/Gibb_receptor"/>
</dbReference>